<feature type="region of interest" description="Disordered" evidence="4">
    <location>
        <begin position="110"/>
        <end position="265"/>
    </location>
</feature>
<gene>
    <name evidence="6" type="ORF">TcWFU_002028</name>
</gene>
<dbReference type="PANTHER" id="PTHR32179">
    <property type="entry name" value="NICOTINATE-NUCLEOTIDE PYROPHOSPHORYLASE [CARBOXYLATING]"/>
    <property type="match status" value="1"/>
</dbReference>
<comment type="pathway">
    <text evidence="1">Cofactor biosynthesis; NAD(+) biosynthesis.</text>
</comment>
<dbReference type="InterPro" id="IPR036068">
    <property type="entry name" value="Nicotinate_pribotase-like_C"/>
</dbReference>
<comment type="similarity">
    <text evidence="2">Belongs to the NadC/ModD family.</text>
</comment>
<name>A0ABR4QGX1_9CEST</name>
<feature type="compositionally biased region" description="Polar residues" evidence="4">
    <location>
        <begin position="249"/>
        <end position="258"/>
    </location>
</feature>
<evidence type="ECO:0000313" key="7">
    <source>
        <dbReference type="Proteomes" id="UP001651158"/>
    </source>
</evidence>
<feature type="compositionally biased region" description="Basic and acidic residues" evidence="4">
    <location>
        <begin position="217"/>
        <end position="228"/>
    </location>
</feature>
<feature type="compositionally biased region" description="Polar residues" evidence="4">
    <location>
        <begin position="110"/>
        <end position="142"/>
    </location>
</feature>
<feature type="compositionally biased region" description="Polar residues" evidence="4">
    <location>
        <begin position="193"/>
        <end position="216"/>
    </location>
</feature>
<evidence type="ECO:0000259" key="5">
    <source>
        <dbReference type="Pfam" id="PF01729"/>
    </source>
</evidence>
<keyword evidence="7" id="KW-1185">Reference proteome</keyword>
<feature type="compositionally biased region" description="Basic and acidic residues" evidence="4">
    <location>
        <begin position="239"/>
        <end position="248"/>
    </location>
</feature>
<dbReference type="Pfam" id="PF01729">
    <property type="entry name" value="QRPTase_C"/>
    <property type="match status" value="1"/>
</dbReference>
<organism evidence="6 7">
    <name type="scientific">Taenia crassiceps</name>
    <dbReference type="NCBI Taxonomy" id="6207"/>
    <lineage>
        <taxon>Eukaryota</taxon>
        <taxon>Metazoa</taxon>
        <taxon>Spiralia</taxon>
        <taxon>Lophotrochozoa</taxon>
        <taxon>Platyhelminthes</taxon>
        <taxon>Cestoda</taxon>
        <taxon>Eucestoda</taxon>
        <taxon>Cyclophyllidea</taxon>
        <taxon>Taeniidae</taxon>
        <taxon>Taenia</taxon>
    </lineage>
</organism>
<feature type="compositionally biased region" description="Basic and acidic residues" evidence="4">
    <location>
        <begin position="149"/>
        <end position="181"/>
    </location>
</feature>
<dbReference type="InterPro" id="IPR027277">
    <property type="entry name" value="NadC/ModD"/>
</dbReference>
<accession>A0ABR4QGX1</accession>
<protein>
    <submittedName>
        <fullName evidence="6">Nicotinate-nucleotide pyrophosphorylase carboxylating</fullName>
    </submittedName>
</protein>
<evidence type="ECO:0000313" key="6">
    <source>
        <dbReference type="EMBL" id="KAL5108563.1"/>
    </source>
</evidence>
<keyword evidence="3" id="KW-0808">Transferase</keyword>
<dbReference type="EMBL" id="JAKROA010000003">
    <property type="protein sequence ID" value="KAL5108563.1"/>
    <property type="molecule type" value="Genomic_DNA"/>
</dbReference>
<sequence length="364" mass="39191">MSHIEAAGGVANAISAIKAKAGKNTHITVECGSLDEAKAAAEAGASSVRFESLTTKSVYPSLIIEASENFDETTLHQFLIPNVDALTTRKMFSGYPVLDFVLSYETGSPTSNTPLHLGSQKRTIATAESEQTPADNGNSNVGEESGTIDVERIKRFKSEPDSAKRNIEPARQHGLDSEKIKSTTPGAIRTNDKLNGNLVTPASTNSINRRQPQQKSDQNRSQRFDINRHHQHPGNRRLQLHDRNDNQRTHNNSNSGLLSSRPAGGIITRNLQSPQQQAASNFLHQARVMALLSSRQPGVRVGPQPPHQCGLIGSGPTSGQQWSIMGGPPRPPQCGGGGGICCRNCGMLNAPSVPYCRSCRAPIR</sequence>
<reference evidence="6 7" key="1">
    <citation type="journal article" date="2022" name="Front. Cell. Infect. Microbiol.">
        <title>The Genomes of Two Strains of Taenia crassiceps the Animal Model for the Study of Human Cysticercosis.</title>
        <authorList>
            <person name="Bobes R.J."/>
            <person name="Estrada K."/>
            <person name="Rios-Valencia D.G."/>
            <person name="Calderon-Gallegos A."/>
            <person name="de la Torre P."/>
            <person name="Carrero J.C."/>
            <person name="Sanchez-Flores A."/>
            <person name="Laclette J.P."/>
        </authorList>
    </citation>
    <scope>NUCLEOTIDE SEQUENCE [LARGE SCALE GENOMIC DNA]</scope>
    <source>
        <strain evidence="6">WFUcys</strain>
    </source>
</reference>
<dbReference type="InterPro" id="IPR002638">
    <property type="entry name" value="Quinolinate_PRibosylTrfase_C"/>
</dbReference>
<dbReference type="SUPFAM" id="SSF51690">
    <property type="entry name" value="Nicotinate/Quinolinate PRTase C-terminal domain-like"/>
    <property type="match status" value="1"/>
</dbReference>
<evidence type="ECO:0000256" key="2">
    <source>
        <dbReference type="ARBA" id="ARBA00009400"/>
    </source>
</evidence>
<evidence type="ECO:0000256" key="4">
    <source>
        <dbReference type="SAM" id="MobiDB-lite"/>
    </source>
</evidence>
<feature type="domain" description="Quinolinate phosphoribosyl transferase C-terminal" evidence="5">
    <location>
        <begin position="2"/>
        <end position="102"/>
    </location>
</feature>
<comment type="caution">
    <text evidence="6">The sequence shown here is derived from an EMBL/GenBank/DDBJ whole genome shotgun (WGS) entry which is preliminary data.</text>
</comment>
<keyword evidence="3" id="KW-0328">Glycosyltransferase</keyword>
<dbReference type="PANTHER" id="PTHR32179:SF3">
    <property type="entry name" value="NICOTINATE-NUCLEOTIDE PYROPHOSPHORYLASE [CARBOXYLATING]"/>
    <property type="match status" value="1"/>
</dbReference>
<evidence type="ECO:0000256" key="3">
    <source>
        <dbReference type="ARBA" id="ARBA00022676"/>
    </source>
</evidence>
<evidence type="ECO:0000256" key="1">
    <source>
        <dbReference type="ARBA" id="ARBA00004790"/>
    </source>
</evidence>
<dbReference type="Gene3D" id="3.20.20.70">
    <property type="entry name" value="Aldolase class I"/>
    <property type="match status" value="1"/>
</dbReference>
<dbReference type="Proteomes" id="UP001651158">
    <property type="component" value="Unassembled WGS sequence"/>
</dbReference>
<dbReference type="InterPro" id="IPR013785">
    <property type="entry name" value="Aldolase_TIM"/>
</dbReference>
<proteinExistence type="inferred from homology"/>